<dbReference type="Proteomes" id="UP000288805">
    <property type="component" value="Unassembled WGS sequence"/>
</dbReference>
<reference evidence="1 3" key="1">
    <citation type="journal article" date="2018" name="PLoS Genet.">
        <title>Population sequencing reveals clonal diversity and ancestral inbreeding in the grapevine cultivar Chardonnay.</title>
        <authorList>
            <person name="Roach M.J."/>
            <person name="Johnson D.L."/>
            <person name="Bohlmann J."/>
            <person name="van Vuuren H.J."/>
            <person name="Jones S.J."/>
            <person name="Pretorius I.S."/>
            <person name="Schmidt S.A."/>
            <person name="Borneman A.R."/>
        </authorList>
    </citation>
    <scope>NUCLEOTIDE SEQUENCE [LARGE SCALE GENOMIC DNA]</scope>
    <source>
        <strain evidence="3">cv. Chardonnay</strain>
        <strain evidence="1">I10V1</strain>
        <tissue evidence="1">Leaf</tissue>
    </source>
</reference>
<dbReference type="EMBL" id="QGNW01000693">
    <property type="protein sequence ID" value="RVW65103.1"/>
    <property type="molecule type" value="Genomic_DNA"/>
</dbReference>
<organism evidence="1 3">
    <name type="scientific">Vitis vinifera</name>
    <name type="common">Grape</name>
    <dbReference type="NCBI Taxonomy" id="29760"/>
    <lineage>
        <taxon>Eukaryota</taxon>
        <taxon>Viridiplantae</taxon>
        <taxon>Streptophyta</taxon>
        <taxon>Embryophyta</taxon>
        <taxon>Tracheophyta</taxon>
        <taxon>Spermatophyta</taxon>
        <taxon>Magnoliopsida</taxon>
        <taxon>eudicotyledons</taxon>
        <taxon>Gunneridae</taxon>
        <taxon>Pentapetalae</taxon>
        <taxon>rosids</taxon>
        <taxon>Vitales</taxon>
        <taxon>Vitaceae</taxon>
        <taxon>Viteae</taxon>
        <taxon>Vitis</taxon>
    </lineage>
</organism>
<protein>
    <submittedName>
        <fullName evidence="1">Uncharacterized protein</fullName>
    </submittedName>
</protein>
<name>A0A438ECT6_VITVI</name>
<evidence type="ECO:0000313" key="2">
    <source>
        <dbReference type="EMBL" id="RVW65103.1"/>
    </source>
</evidence>
<proteinExistence type="predicted"/>
<gene>
    <name evidence="2" type="ORF">CK203_034949</name>
    <name evidence="1" type="ORF">CK203_091551</name>
</gene>
<sequence>MQGNLSGQRQGQPVFITRLEVEFTNTDGYRSASASESNAYYSKNHVLLNNAIVVLINSPSEYVQDHSNYSSFFTQRNLIDLPTLILVWTAVCYKEGYAISLY</sequence>
<dbReference type="AlphaFoldDB" id="A0A438ECT6"/>
<evidence type="ECO:0000313" key="3">
    <source>
        <dbReference type="Proteomes" id="UP000288805"/>
    </source>
</evidence>
<evidence type="ECO:0000313" key="1">
    <source>
        <dbReference type="EMBL" id="RVW45615.1"/>
    </source>
</evidence>
<comment type="caution">
    <text evidence="1">The sequence shown here is derived from an EMBL/GenBank/DDBJ whole genome shotgun (WGS) entry which is preliminary data.</text>
</comment>
<accession>A0A438ECT6</accession>
<dbReference type="EMBL" id="QGNW01001323">
    <property type="protein sequence ID" value="RVW45615.1"/>
    <property type="molecule type" value="Genomic_DNA"/>
</dbReference>